<keyword evidence="3" id="KW-1185">Reference proteome</keyword>
<accession>A0A368GI60</accession>
<dbReference type="Proteomes" id="UP000252519">
    <property type="component" value="Unassembled WGS sequence"/>
</dbReference>
<evidence type="ECO:0000313" key="3">
    <source>
        <dbReference type="Proteomes" id="UP000252519"/>
    </source>
</evidence>
<protein>
    <recommendedName>
        <fullName evidence="4">Serpentine receptor class gamma</fullName>
    </recommendedName>
</protein>
<feature type="transmembrane region" description="Helical" evidence="1">
    <location>
        <begin position="75"/>
        <end position="97"/>
    </location>
</feature>
<dbReference type="AlphaFoldDB" id="A0A368GI60"/>
<evidence type="ECO:0000313" key="2">
    <source>
        <dbReference type="EMBL" id="RCN44053.1"/>
    </source>
</evidence>
<evidence type="ECO:0000256" key="1">
    <source>
        <dbReference type="SAM" id="Phobius"/>
    </source>
</evidence>
<keyword evidence="1" id="KW-0472">Membrane</keyword>
<proteinExistence type="predicted"/>
<feature type="transmembrane region" description="Helical" evidence="1">
    <location>
        <begin position="109"/>
        <end position="128"/>
    </location>
</feature>
<dbReference type="OrthoDB" id="5858805at2759"/>
<comment type="caution">
    <text evidence="2">The sequence shown here is derived from an EMBL/GenBank/DDBJ whole genome shotgun (WGS) entry which is preliminary data.</text>
</comment>
<feature type="transmembrane region" description="Helical" evidence="1">
    <location>
        <begin position="21"/>
        <end position="41"/>
    </location>
</feature>
<name>A0A368GI60_ANCCA</name>
<dbReference type="EMBL" id="JOJR01000139">
    <property type="protein sequence ID" value="RCN44053.1"/>
    <property type="molecule type" value="Genomic_DNA"/>
</dbReference>
<organism evidence="2 3">
    <name type="scientific">Ancylostoma caninum</name>
    <name type="common">Dog hookworm</name>
    <dbReference type="NCBI Taxonomy" id="29170"/>
    <lineage>
        <taxon>Eukaryota</taxon>
        <taxon>Metazoa</taxon>
        <taxon>Ecdysozoa</taxon>
        <taxon>Nematoda</taxon>
        <taxon>Chromadorea</taxon>
        <taxon>Rhabditida</taxon>
        <taxon>Rhabditina</taxon>
        <taxon>Rhabditomorpha</taxon>
        <taxon>Strongyloidea</taxon>
        <taxon>Ancylostomatidae</taxon>
        <taxon>Ancylostomatinae</taxon>
        <taxon>Ancylostoma</taxon>
    </lineage>
</organism>
<keyword evidence="1" id="KW-1133">Transmembrane helix</keyword>
<sequence length="202" mass="23628">MTAHRMVYTLFATRASTLLPPILMKGVLVFVCLFIIALFIVTHPNDVHYHYVPNLLSYDDLAESTWEILRLAKKITNYTLGISNLIAYSIIFGYLYWRHSLSFSRNNELRMTVQITLFVIIEIIYFVYWEFIETRVMTVAGLLGRTIINMAFYDSIILPYLLINKRIQQRMVEVICGRTNMKCRSQSVFINRLFVTPSAYKS</sequence>
<feature type="transmembrane region" description="Helical" evidence="1">
    <location>
        <begin position="140"/>
        <end position="163"/>
    </location>
</feature>
<gene>
    <name evidence="2" type="ORF">ANCCAN_09916</name>
</gene>
<evidence type="ECO:0008006" key="4">
    <source>
        <dbReference type="Google" id="ProtNLM"/>
    </source>
</evidence>
<keyword evidence="1" id="KW-0812">Transmembrane</keyword>
<reference evidence="2 3" key="1">
    <citation type="submission" date="2014-10" db="EMBL/GenBank/DDBJ databases">
        <title>Draft genome of the hookworm Ancylostoma caninum.</title>
        <authorList>
            <person name="Mitreva M."/>
        </authorList>
    </citation>
    <scope>NUCLEOTIDE SEQUENCE [LARGE SCALE GENOMIC DNA]</scope>
    <source>
        <strain evidence="2 3">Baltimore</strain>
    </source>
</reference>